<sequence>MIINVQSSILFLFLFFLPYFVLLLYIIENEIEKKSKVPKLIIDVTKVRTNNELHTLLKEKLKFPSYYSEDWDAFWETITGIVELPNKIEFVGWSEMAKRLPEDSKIMKECLLEHNEEFPDWKCEFLFN</sequence>
<dbReference type="RefSeq" id="WP_248266027.1">
    <property type="nucleotide sequence ID" value="NZ_CP096034.1"/>
</dbReference>
<dbReference type="Pfam" id="PF01337">
    <property type="entry name" value="Barstar"/>
    <property type="match status" value="1"/>
</dbReference>
<reference evidence="4 5" key="1">
    <citation type="submission" date="2022-04" db="EMBL/GenBank/DDBJ databases">
        <title>Mechanism of arsenic methylation and mitigation arsenic toxicity by Bacillus sp. LH14 from an Arsenic-Contaminated Paddy Soil.</title>
        <authorList>
            <person name="Wang D."/>
        </authorList>
    </citation>
    <scope>NUCLEOTIDE SEQUENCE [LARGE SCALE GENOMIC DNA]</scope>
    <source>
        <strain evidence="4 5">LH14</strain>
    </source>
</reference>
<organism evidence="4 5">
    <name type="scientific">Gottfriedia acidiceleris</name>
    <dbReference type="NCBI Taxonomy" id="371036"/>
    <lineage>
        <taxon>Bacteria</taxon>
        <taxon>Bacillati</taxon>
        <taxon>Bacillota</taxon>
        <taxon>Bacilli</taxon>
        <taxon>Bacillales</taxon>
        <taxon>Bacillaceae</taxon>
        <taxon>Gottfriedia</taxon>
    </lineage>
</organism>
<evidence type="ECO:0000256" key="1">
    <source>
        <dbReference type="ARBA" id="ARBA00006845"/>
    </source>
</evidence>
<dbReference type="EMBL" id="CP096034">
    <property type="protein sequence ID" value="UPM52665.1"/>
    <property type="molecule type" value="Genomic_DNA"/>
</dbReference>
<feature type="transmembrane region" description="Helical" evidence="2">
    <location>
        <begin position="6"/>
        <end position="27"/>
    </location>
</feature>
<feature type="domain" description="Barstar (barnase inhibitor)" evidence="3">
    <location>
        <begin position="40"/>
        <end position="120"/>
    </location>
</feature>
<dbReference type="InterPro" id="IPR035905">
    <property type="entry name" value="Barstar-like_sf"/>
</dbReference>
<dbReference type="SUPFAM" id="SSF52038">
    <property type="entry name" value="Barstar-related"/>
    <property type="match status" value="1"/>
</dbReference>
<comment type="similarity">
    <text evidence="1">Belongs to the barstar family.</text>
</comment>
<evidence type="ECO:0000259" key="3">
    <source>
        <dbReference type="Pfam" id="PF01337"/>
    </source>
</evidence>
<dbReference type="InterPro" id="IPR000468">
    <property type="entry name" value="Barstar"/>
</dbReference>
<keyword evidence="2" id="KW-0812">Transmembrane</keyword>
<protein>
    <submittedName>
        <fullName evidence="4">Barstar family protein</fullName>
    </submittedName>
</protein>
<dbReference type="Proteomes" id="UP000830639">
    <property type="component" value="Chromosome"/>
</dbReference>
<evidence type="ECO:0000313" key="5">
    <source>
        <dbReference type="Proteomes" id="UP000830639"/>
    </source>
</evidence>
<dbReference type="Gene3D" id="3.30.370.10">
    <property type="entry name" value="Barstar-like"/>
    <property type="match status" value="1"/>
</dbReference>
<keyword evidence="5" id="KW-1185">Reference proteome</keyword>
<proteinExistence type="inferred from homology"/>
<name>A0ABY4JFQ2_9BACI</name>
<keyword evidence="2" id="KW-0472">Membrane</keyword>
<gene>
    <name evidence="4" type="ORF">MY490_12565</name>
</gene>
<evidence type="ECO:0000313" key="4">
    <source>
        <dbReference type="EMBL" id="UPM52665.1"/>
    </source>
</evidence>
<accession>A0ABY4JFQ2</accession>
<evidence type="ECO:0000256" key="2">
    <source>
        <dbReference type="SAM" id="Phobius"/>
    </source>
</evidence>
<keyword evidence="2" id="KW-1133">Transmembrane helix</keyword>